<dbReference type="InterPro" id="IPR037066">
    <property type="entry name" value="Plug_dom_sf"/>
</dbReference>
<dbReference type="PANTHER" id="PTHR30069">
    <property type="entry name" value="TONB-DEPENDENT OUTER MEMBRANE RECEPTOR"/>
    <property type="match status" value="1"/>
</dbReference>
<dbReference type="SUPFAM" id="SSF49464">
    <property type="entry name" value="Carboxypeptidase regulatory domain-like"/>
    <property type="match status" value="1"/>
</dbReference>
<keyword evidence="2" id="KW-0998">Cell outer membrane</keyword>
<proteinExistence type="inferred from homology"/>
<reference evidence="5" key="2">
    <citation type="submission" date="2023-04" db="EMBL/GenBank/DDBJ databases">
        <title>Paracnuella aquatica gen. nov., sp. nov., a member of the family Chitinophagaceae isolated from a hot spring.</title>
        <authorList>
            <person name="Wang C."/>
        </authorList>
    </citation>
    <scope>NUCLEOTIDE SEQUENCE</scope>
    <source>
        <strain evidence="5">LB-8</strain>
    </source>
</reference>
<accession>A0A9X3BIS9</accession>
<evidence type="ECO:0000256" key="2">
    <source>
        <dbReference type="PROSITE-ProRule" id="PRU01360"/>
    </source>
</evidence>
<name>A0A9X3BIS9_9BACT</name>
<dbReference type="PROSITE" id="PS52016">
    <property type="entry name" value="TONB_DEPENDENT_REC_3"/>
    <property type="match status" value="1"/>
</dbReference>
<dbReference type="GO" id="GO:0044718">
    <property type="term" value="P:siderophore transmembrane transport"/>
    <property type="evidence" value="ECO:0007669"/>
    <property type="project" value="TreeGrafter"/>
</dbReference>
<dbReference type="GO" id="GO:0009279">
    <property type="term" value="C:cell outer membrane"/>
    <property type="evidence" value="ECO:0007669"/>
    <property type="project" value="UniProtKB-SubCell"/>
</dbReference>
<comment type="subcellular location">
    <subcellularLocation>
        <location evidence="2">Cell outer membrane</location>
        <topology evidence="2">Multi-pass membrane protein</topology>
    </subcellularLocation>
</comment>
<keyword evidence="2" id="KW-0813">Transport</keyword>
<dbReference type="Gene3D" id="2.170.130.10">
    <property type="entry name" value="TonB-dependent receptor, plug domain"/>
    <property type="match status" value="1"/>
</dbReference>
<comment type="similarity">
    <text evidence="2">Belongs to the TonB-dependent receptor family.</text>
</comment>
<feature type="signal peptide" evidence="3">
    <location>
        <begin position="1"/>
        <end position="20"/>
    </location>
</feature>
<dbReference type="Proteomes" id="UP001155483">
    <property type="component" value="Unassembled WGS sequence"/>
</dbReference>
<comment type="caution">
    <text evidence="5">The sequence shown here is derived from an EMBL/GenBank/DDBJ whole genome shotgun (WGS) entry which is preliminary data.</text>
</comment>
<dbReference type="AlphaFoldDB" id="A0A9X3BIS9"/>
<dbReference type="RefSeq" id="WP_279299324.1">
    <property type="nucleotide sequence ID" value="NZ_JAOTIF010000025.1"/>
</dbReference>
<evidence type="ECO:0000259" key="4">
    <source>
        <dbReference type="Pfam" id="PF07715"/>
    </source>
</evidence>
<keyword evidence="1 3" id="KW-0732">Signal</keyword>
<dbReference type="InterPro" id="IPR012910">
    <property type="entry name" value="Plug_dom"/>
</dbReference>
<dbReference type="PANTHER" id="PTHR30069:SF29">
    <property type="entry name" value="HEMOGLOBIN AND HEMOGLOBIN-HAPTOGLOBIN-BINDING PROTEIN 1-RELATED"/>
    <property type="match status" value="1"/>
</dbReference>
<dbReference type="Pfam" id="PF07715">
    <property type="entry name" value="Plug"/>
    <property type="match status" value="1"/>
</dbReference>
<sequence length="1117" mass="122700">MKHLLLALGTTLVVGVPSMASPNFKSDPSFRHAYFNAGPITGRVTDDKGQPLAGVTVQVKGLKTSAVTDADGSFTINAPSGASTLVFSYVGMERREVSIGGKTDFQIQLKTANASLDEVVVVGYGTQRAKAVTGSVATVDVKKLENIPTATITEALSGQVPGLSISGVSSRPGVKPSIDIRQQFGWSKDGSSTTPLIVIDDVIQINPEDGKPSMDAFNNLDVSEVESITVLRDASAAIYGSRGSQGAIVVKTKRGKAGAPKISYSGRFQYNDAVSHPKVMSAYEYGIFTNRYGRAAGWAAANLFDETELEKMKSLDYDWRKEAWKAAGTMQHSVNVSGGAEKATYFAGASYYSQGANMGSQDYERWSFRTGADVKVANNLKLSATVAGNNTDIEKSFTKVTLNDGVYTRQSEQTDYAALAHMPKYIPWQYNVNGVDQFISPALGTKSASTSVNNNNITGWNYFALLKNGSKTVTNTFNYNTNFSLQYDLPFIKGLSVKGSYGLSYSADNNEQVMLPQTLSVATNTDKAGTHLYDPATSVWFTGISNGRTRVGYTDRIGKMQQANFFVNYDNTFGLHNISAVASVEKSQQDFQNKTILYESTTDGYNGASSSAGILNTSNTIVGRSIGGSLSYLGRVNYNYDSKYLLSFLFRSDASTKFAPENYWGFFPSLSAGWVVSKEKWFNDKFDWVNYLKLRASIGKTGIDNVKPWRWAQLYSYAADKGLGFGSANGGMLVSGVNPDVTPNRDLTWDQTIKRNIGIDASFLKSRLSITIDQYYDHITDMLTVMGAQVGTPVTVGGAFAEQNFGAIKTWGTELSATWRDKVGAFDYSVGMNFATENNKVTKYPTAAFDYPSKIDKQVGYSTIRPAYGFITWKGTSTGDGLLRTQEDIDAYWTYLTDLATKAGTTPKYFSGDKTSIKTGMLAYEDRAGALDATNKTIAGQNGQINEYEDYAELVHKNRAYSVNTNLGASWKNLSLQAQLATSWGGYNSIDYLKQPTSSGQMFWSRESYLNDMFDAADNVNGKYPNLFYNDFKIGNPSDFWQISSFRCYVRSLSFGYNLPKEIARKIRMDGVKLSLSGVNMWDFYNPYPDHYRNMYDSPSSDYPTLRTWTFGVNATF</sequence>
<dbReference type="GO" id="GO:0015344">
    <property type="term" value="F:siderophore uptake transmembrane transporter activity"/>
    <property type="evidence" value="ECO:0007669"/>
    <property type="project" value="TreeGrafter"/>
</dbReference>
<gene>
    <name evidence="5" type="ORF">OCK74_22395</name>
</gene>
<keyword evidence="6" id="KW-1185">Reference proteome</keyword>
<dbReference type="EMBL" id="JAOTIF010000025">
    <property type="protein sequence ID" value="MCU7551887.1"/>
    <property type="molecule type" value="Genomic_DNA"/>
</dbReference>
<organism evidence="5 6">
    <name type="scientific">Paraflavisolibacter caeni</name>
    <dbReference type="NCBI Taxonomy" id="2982496"/>
    <lineage>
        <taxon>Bacteria</taxon>
        <taxon>Pseudomonadati</taxon>
        <taxon>Bacteroidota</taxon>
        <taxon>Chitinophagia</taxon>
        <taxon>Chitinophagales</taxon>
        <taxon>Chitinophagaceae</taxon>
        <taxon>Paraflavisolibacter</taxon>
    </lineage>
</organism>
<dbReference type="Pfam" id="PF13715">
    <property type="entry name" value="CarbopepD_reg_2"/>
    <property type="match status" value="1"/>
</dbReference>
<evidence type="ECO:0000313" key="6">
    <source>
        <dbReference type="Proteomes" id="UP001155483"/>
    </source>
</evidence>
<keyword evidence="2" id="KW-0472">Membrane</keyword>
<dbReference type="InterPro" id="IPR039426">
    <property type="entry name" value="TonB-dep_rcpt-like"/>
</dbReference>
<feature type="domain" description="TonB-dependent receptor plug" evidence="4">
    <location>
        <begin position="130"/>
        <end position="246"/>
    </location>
</feature>
<reference evidence="5" key="1">
    <citation type="submission" date="2022-09" db="EMBL/GenBank/DDBJ databases">
        <authorList>
            <person name="Yuan C."/>
            <person name="Ke Z."/>
        </authorList>
    </citation>
    <scope>NUCLEOTIDE SEQUENCE</scope>
    <source>
        <strain evidence="5">LB-8</strain>
    </source>
</reference>
<dbReference type="Gene3D" id="2.60.40.1120">
    <property type="entry name" value="Carboxypeptidase-like, regulatory domain"/>
    <property type="match status" value="1"/>
</dbReference>
<dbReference type="InterPro" id="IPR008969">
    <property type="entry name" value="CarboxyPept-like_regulatory"/>
</dbReference>
<dbReference type="NCBIfam" id="TIGR04056">
    <property type="entry name" value="OMP_RagA_SusC"/>
    <property type="match status" value="1"/>
</dbReference>
<keyword evidence="2" id="KW-1134">Transmembrane beta strand</keyword>
<dbReference type="SUPFAM" id="SSF56935">
    <property type="entry name" value="Porins"/>
    <property type="match status" value="1"/>
</dbReference>
<feature type="chain" id="PRO_5040989802" evidence="3">
    <location>
        <begin position="21"/>
        <end position="1117"/>
    </location>
</feature>
<keyword evidence="2" id="KW-0812">Transmembrane</keyword>
<dbReference type="InterPro" id="IPR023996">
    <property type="entry name" value="TonB-dep_OMP_SusC/RagA"/>
</dbReference>
<evidence type="ECO:0000256" key="1">
    <source>
        <dbReference type="ARBA" id="ARBA00022729"/>
    </source>
</evidence>
<evidence type="ECO:0000256" key="3">
    <source>
        <dbReference type="SAM" id="SignalP"/>
    </source>
</evidence>
<protein>
    <submittedName>
        <fullName evidence="5">SusC/RagA family TonB-linked outer membrane protein</fullName>
    </submittedName>
</protein>
<evidence type="ECO:0000313" key="5">
    <source>
        <dbReference type="EMBL" id="MCU7551887.1"/>
    </source>
</evidence>